<dbReference type="PRINTS" id="PR00081">
    <property type="entry name" value="GDHRDH"/>
</dbReference>
<keyword evidence="6" id="KW-1185">Reference proteome</keyword>
<name>A0A5J5DZY7_9BIFI</name>
<evidence type="ECO:0000256" key="1">
    <source>
        <dbReference type="ARBA" id="ARBA00006484"/>
    </source>
</evidence>
<dbReference type="PROSITE" id="PS00061">
    <property type="entry name" value="ADH_SHORT"/>
    <property type="match status" value="1"/>
</dbReference>
<dbReference type="Proteomes" id="UP000345527">
    <property type="component" value="Unassembled WGS sequence"/>
</dbReference>
<dbReference type="Pfam" id="PF00106">
    <property type="entry name" value="adh_short"/>
    <property type="match status" value="1"/>
</dbReference>
<dbReference type="InterPro" id="IPR036291">
    <property type="entry name" value="NAD(P)-bd_dom_sf"/>
</dbReference>
<evidence type="ECO:0000313" key="4">
    <source>
        <dbReference type="EMBL" id="KAA8822373.1"/>
    </source>
</evidence>
<evidence type="ECO:0000313" key="6">
    <source>
        <dbReference type="Proteomes" id="UP000374630"/>
    </source>
</evidence>
<organism evidence="4 5">
    <name type="scientific">Bifidobacterium vespertilionis</name>
    <dbReference type="NCBI Taxonomy" id="2562524"/>
    <lineage>
        <taxon>Bacteria</taxon>
        <taxon>Bacillati</taxon>
        <taxon>Actinomycetota</taxon>
        <taxon>Actinomycetes</taxon>
        <taxon>Bifidobacteriales</taxon>
        <taxon>Bifidobacteriaceae</taxon>
        <taxon>Bifidobacterium</taxon>
    </lineage>
</organism>
<reference evidence="5 6" key="1">
    <citation type="journal article" date="2019" name="Syst. Appl. Microbiol.">
        <title>Characterization of Bifidobacterium species in feaces of the Egyptian fruit bat: Description of B. vespertilionis sp. nov. and B. rousetti sp. nov.</title>
        <authorList>
            <person name="Modesto M."/>
            <person name="Satti M."/>
            <person name="Watanabe K."/>
            <person name="Puglisi E."/>
            <person name="Morelli L."/>
            <person name="Huang C.-H."/>
            <person name="Liou J.-S."/>
            <person name="Miyashita M."/>
            <person name="Tamura T."/>
            <person name="Saito S."/>
            <person name="Mori K."/>
            <person name="Huang L."/>
            <person name="Sciavilla P."/>
            <person name="Sandri C."/>
            <person name="Spiezio C."/>
            <person name="Vitali F."/>
            <person name="Cavalieri D."/>
            <person name="Perpetuini G."/>
            <person name="Tofalo R."/>
            <person name="Bonetti A."/>
            <person name="Arita M."/>
            <person name="Mattarelli P."/>
        </authorList>
    </citation>
    <scope>NUCLEOTIDE SEQUENCE [LARGE SCALE GENOMIC DNA]</scope>
    <source>
        <strain evidence="3 6">RST16</strain>
        <strain evidence="4 5">RST8</strain>
    </source>
</reference>
<dbReference type="GO" id="GO:0016491">
    <property type="term" value="F:oxidoreductase activity"/>
    <property type="evidence" value="ECO:0007669"/>
    <property type="project" value="UniProtKB-KW"/>
</dbReference>
<dbReference type="Proteomes" id="UP000374630">
    <property type="component" value="Unassembled WGS sequence"/>
</dbReference>
<dbReference type="EMBL" id="RZNZ01000016">
    <property type="protein sequence ID" value="KAA8818218.1"/>
    <property type="molecule type" value="Genomic_DNA"/>
</dbReference>
<dbReference type="InterPro" id="IPR020904">
    <property type="entry name" value="Sc_DH/Rdtase_CS"/>
</dbReference>
<keyword evidence="2" id="KW-0560">Oxidoreductase</keyword>
<evidence type="ECO:0000313" key="3">
    <source>
        <dbReference type="EMBL" id="KAA8818218.1"/>
    </source>
</evidence>
<proteinExistence type="inferred from homology"/>
<dbReference type="PANTHER" id="PTHR44196:SF1">
    <property type="entry name" value="DEHYDROGENASE_REDUCTASE SDR FAMILY MEMBER 7B"/>
    <property type="match status" value="1"/>
</dbReference>
<evidence type="ECO:0000256" key="2">
    <source>
        <dbReference type="ARBA" id="ARBA00023002"/>
    </source>
</evidence>
<dbReference type="AlphaFoldDB" id="A0A5J5DZY7"/>
<comment type="similarity">
    <text evidence="1">Belongs to the short-chain dehydrogenases/reductases (SDR) family.</text>
</comment>
<dbReference type="RefSeq" id="WP_150354523.1">
    <property type="nucleotide sequence ID" value="NZ_RZNZ01000016.1"/>
</dbReference>
<dbReference type="InterPro" id="IPR002347">
    <property type="entry name" value="SDR_fam"/>
</dbReference>
<gene>
    <name evidence="4" type="ORF">EM848_08595</name>
    <name evidence="3" type="ORF">EMO90_10310</name>
</gene>
<dbReference type="OrthoDB" id="9797538at2"/>
<sequence>MTTPNNTEHANIAVITGASSGLGEQFYETIAHRYPDLDEIWLIARRKERLEALAERYPNIRARVRALAFDLSAASSYDELSSMLAEEQPVVRVLINNAGFEREGLLRDMAPKDILAMIELNVMGMTMVNRVFLPYMRAGSFEVITGSVSSFAPIPWQTVYSASKAYTRFLARALHEEERKRGVNVLLMSPGNMNTEMNVQGTSTGKLGHLPYLDLKRETARTLMMAERGHATYTPMLFYKLYRLFAKLMPSALAVKVTSIENGDTHGR</sequence>
<accession>A0A5J5DZY7</accession>
<protein>
    <submittedName>
        <fullName evidence="4">SDR family NAD(P)-dependent oxidoreductase</fullName>
    </submittedName>
</protein>
<dbReference type="CDD" id="cd05233">
    <property type="entry name" value="SDR_c"/>
    <property type="match status" value="1"/>
</dbReference>
<dbReference type="Gene3D" id="3.40.50.720">
    <property type="entry name" value="NAD(P)-binding Rossmann-like Domain"/>
    <property type="match status" value="1"/>
</dbReference>
<comment type="caution">
    <text evidence="4">The sequence shown here is derived from an EMBL/GenBank/DDBJ whole genome shotgun (WGS) entry which is preliminary data.</text>
</comment>
<evidence type="ECO:0000313" key="5">
    <source>
        <dbReference type="Proteomes" id="UP000345527"/>
    </source>
</evidence>
<dbReference type="EMBL" id="RZOA01000017">
    <property type="protein sequence ID" value="KAA8822373.1"/>
    <property type="molecule type" value="Genomic_DNA"/>
</dbReference>
<dbReference type="GO" id="GO:0016020">
    <property type="term" value="C:membrane"/>
    <property type="evidence" value="ECO:0007669"/>
    <property type="project" value="TreeGrafter"/>
</dbReference>
<dbReference type="SUPFAM" id="SSF51735">
    <property type="entry name" value="NAD(P)-binding Rossmann-fold domains"/>
    <property type="match status" value="1"/>
</dbReference>
<dbReference type="PANTHER" id="PTHR44196">
    <property type="entry name" value="DEHYDROGENASE/REDUCTASE SDR FAMILY MEMBER 7B"/>
    <property type="match status" value="1"/>
</dbReference>